<dbReference type="Proteomes" id="UP000436822">
    <property type="component" value="Unassembled WGS sequence"/>
</dbReference>
<dbReference type="InterPro" id="IPR000847">
    <property type="entry name" value="LysR_HTH_N"/>
</dbReference>
<keyword evidence="2" id="KW-0805">Transcription regulation</keyword>
<dbReference type="Pfam" id="PF00126">
    <property type="entry name" value="HTH_1"/>
    <property type="match status" value="1"/>
</dbReference>
<dbReference type="SUPFAM" id="SSF46785">
    <property type="entry name" value="Winged helix' DNA-binding domain"/>
    <property type="match status" value="1"/>
</dbReference>
<comment type="caution">
    <text evidence="6">The sequence shown here is derived from an EMBL/GenBank/DDBJ whole genome shotgun (WGS) entry which is preliminary data.</text>
</comment>
<feature type="domain" description="HTH lysR-type" evidence="5">
    <location>
        <begin position="5"/>
        <end position="62"/>
    </location>
</feature>
<evidence type="ECO:0000256" key="4">
    <source>
        <dbReference type="ARBA" id="ARBA00023163"/>
    </source>
</evidence>
<dbReference type="RefSeq" id="WP_159809680.1">
    <property type="nucleotide sequence ID" value="NZ_BLJE01000005.1"/>
</dbReference>
<dbReference type="GO" id="GO:0003700">
    <property type="term" value="F:DNA-binding transcription factor activity"/>
    <property type="evidence" value="ECO:0007669"/>
    <property type="project" value="InterPro"/>
</dbReference>
<dbReference type="PRINTS" id="PR00039">
    <property type="entry name" value="HTHLYSR"/>
</dbReference>
<dbReference type="InterPro" id="IPR036388">
    <property type="entry name" value="WH-like_DNA-bd_sf"/>
</dbReference>
<evidence type="ECO:0000256" key="1">
    <source>
        <dbReference type="ARBA" id="ARBA00009437"/>
    </source>
</evidence>
<evidence type="ECO:0000313" key="7">
    <source>
        <dbReference type="Proteomes" id="UP000436822"/>
    </source>
</evidence>
<dbReference type="CDD" id="cd08417">
    <property type="entry name" value="PBP2_Nitroaromatics_like"/>
    <property type="match status" value="1"/>
</dbReference>
<dbReference type="PROSITE" id="PS50931">
    <property type="entry name" value="HTH_LYSR"/>
    <property type="match status" value="1"/>
</dbReference>
<dbReference type="Pfam" id="PF03466">
    <property type="entry name" value="LysR_substrate"/>
    <property type="match status" value="1"/>
</dbReference>
<keyword evidence="4" id="KW-0804">Transcription</keyword>
<gene>
    <name evidence="6" type="ORF">KIN_36130</name>
</gene>
<keyword evidence="3" id="KW-0238">DNA-binding</keyword>
<name>A0A6N6JMA5_9RHOB</name>
<evidence type="ECO:0000256" key="2">
    <source>
        <dbReference type="ARBA" id="ARBA00023015"/>
    </source>
</evidence>
<dbReference type="InterPro" id="IPR005119">
    <property type="entry name" value="LysR_subst-bd"/>
</dbReference>
<keyword evidence="7" id="KW-1185">Reference proteome</keyword>
<dbReference type="Gene3D" id="3.40.190.10">
    <property type="entry name" value="Periplasmic binding protein-like II"/>
    <property type="match status" value="2"/>
</dbReference>
<evidence type="ECO:0000259" key="5">
    <source>
        <dbReference type="PROSITE" id="PS50931"/>
    </source>
</evidence>
<protein>
    <submittedName>
        <fullName evidence="6">Transcriptional regulator</fullName>
    </submittedName>
</protein>
<sequence>MSAKPDLNLLIVFDAIMSERNLRLAAERLGRSQPAVSQSVARLRDILGDRLFEKTPKGVKPTQRAEALWLEIRDSLHLIDQALTHSEFDPKLISTQVSIGLADDVHEMAFADIVSDLRERAPGVVLRVAEVDHQSVWQDVGDGRVDLAVSVAPPPPRGLGASTLLEQPFVILHRPDVSPPTTLKSYLKSTHVAVGFRDEVAGYTDQRLANMGHTREVIAWTPRFGSIPDLVARTGALATMPDPIARWHAKRFNLAIAKLPFDLDPVPVHLCWHQRRRTDPLNIWLRDQVGATVLRRMAS</sequence>
<dbReference type="EMBL" id="BLJE01000005">
    <property type="protein sequence ID" value="GFE66539.1"/>
    <property type="molecule type" value="Genomic_DNA"/>
</dbReference>
<evidence type="ECO:0000256" key="3">
    <source>
        <dbReference type="ARBA" id="ARBA00023125"/>
    </source>
</evidence>
<dbReference type="AlphaFoldDB" id="A0A6N6JMA5"/>
<dbReference type="PANTHER" id="PTHR30118">
    <property type="entry name" value="HTH-TYPE TRANSCRIPTIONAL REGULATOR LEUO-RELATED"/>
    <property type="match status" value="1"/>
</dbReference>
<reference evidence="6 7" key="1">
    <citation type="submission" date="2019-12" db="EMBL/GenBank/DDBJ databases">
        <title>Litoreibacter badius sp. nov., a novel bacteriochlorophyll a-containing bacterium in the genus Litoreibacter.</title>
        <authorList>
            <person name="Kanamuro M."/>
            <person name="Takabe Y."/>
            <person name="Mori K."/>
            <person name="Takaichi S."/>
            <person name="Hanada S."/>
        </authorList>
    </citation>
    <scope>NUCLEOTIDE SEQUENCE [LARGE SCALE GENOMIC DNA]</scope>
    <source>
        <strain evidence="6 7">K6</strain>
    </source>
</reference>
<dbReference type="OrthoDB" id="9774011at2"/>
<evidence type="ECO:0000313" key="6">
    <source>
        <dbReference type="EMBL" id="GFE66539.1"/>
    </source>
</evidence>
<accession>A0A6N6JMA5</accession>
<proteinExistence type="inferred from homology"/>
<organism evidence="6 7">
    <name type="scientific">Litoreibacter roseus</name>
    <dbReference type="NCBI Taxonomy" id="2601869"/>
    <lineage>
        <taxon>Bacteria</taxon>
        <taxon>Pseudomonadati</taxon>
        <taxon>Pseudomonadota</taxon>
        <taxon>Alphaproteobacteria</taxon>
        <taxon>Rhodobacterales</taxon>
        <taxon>Roseobacteraceae</taxon>
        <taxon>Litoreibacter</taxon>
    </lineage>
</organism>
<dbReference type="InterPro" id="IPR050389">
    <property type="entry name" value="LysR-type_TF"/>
</dbReference>
<dbReference type="GO" id="GO:0003677">
    <property type="term" value="F:DNA binding"/>
    <property type="evidence" value="ECO:0007669"/>
    <property type="project" value="UniProtKB-KW"/>
</dbReference>
<dbReference type="PANTHER" id="PTHR30118:SF15">
    <property type="entry name" value="TRANSCRIPTIONAL REGULATORY PROTEIN"/>
    <property type="match status" value="1"/>
</dbReference>
<dbReference type="InterPro" id="IPR037402">
    <property type="entry name" value="YidZ_PBP2"/>
</dbReference>
<dbReference type="SUPFAM" id="SSF53850">
    <property type="entry name" value="Periplasmic binding protein-like II"/>
    <property type="match status" value="1"/>
</dbReference>
<comment type="similarity">
    <text evidence="1">Belongs to the LysR transcriptional regulatory family.</text>
</comment>
<dbReference type="Gene3D" id="1.10.10.10">
    <property type="entry name" value="Winged helix-like DNA-binding domain superfamily/Winged helix DNA-binding domain"/>
    <property type="match status" value="1"/>
</dbReference>
<dbReference type="InterPro" id="IPR036390">
    <property type="entry name" value="WH_DNA-bd_sf"/>
</dbReference>